<sequence>MSGLGDLPSDLDCGVRLAWPILPYLDNEDQVAWLITYRPTFDLLELAAHHVFSRASGNGTPAAVKTATTQEAAATPSAPALPAALTALIDQKAEKAAKKKDALSEAVARFNDVKEKLGGLEQAEAFFEIHGADSLEPDEEDERIKPKDIELDSQIKDYSDRRLGLPDRPDGFGASHVQDPAWDIEEPSEVDIASTLKTKDWQQLLNTTKMLHGYVLKPRSGLSRARFPAFQLKPPRPMPGQVPVDTSQVKPEFEVFDASSISIKETKTPMEKSMAQNGFSSHAISASVGASTPYGGGSVSASYSSESQESKSSADLEDRLEYTATYDFPRARVSLDELNLEVTAKCAEYLVNIQKAANRIQ</sequence>
<accession>A0A2S6BVG8</accession>
<evidence type="ECO:0000313" key="2">
    <source>
        <dbReference type="EMBL" id="PPJ51457.1"/>
    </source>
</evidence>
<feature type="region of interest" description="Disordered" evidence="1">
    <location>
        <begin position="297"/>
        <end position="316"/>
    </location>
</feature>
<protein>
    <submittedName>
        <fullName evidence="2">Uncharacterized protein</fullName>
    </submittedName>
</protein>
<organism evidence="2 3">
    <name type="scientific">Cercospora berteroae</name>
    <dbReference type="NCBI Taxonomy" id="357750"/>
    <lineage>
        <taxon>Eukaryota</taxon>
        <taxon>Fungi</taxon>
        <taxon>Dikarya</taxon>
        <taxon>Ascomycota</taxon>
        <taxon>Pezizomycotina</taxon>
        <taxon>Dothideomycetes</taxon>
        <taxon>Dothideomycetidae</taxon>
        <taxon>Mycosphaerellales</taxon>
        <taxon>Mycosphaerellaceae</taxon>
        <taxon>Cercospora</taxon>
    </lineage>
</organism>
<name>A0A2S6BVG8_9PEZI</name>
<reference evidence="3" key="1">
    <citation type="journal article" date="2017" name="bioRxiv">
        <title>Conservation of a gene cluster reveals novel cercosporin biosynthetic mechanisms and extends production to the genus Colletotrichum.</title>
        <authorList>
            <person name="de Jonge R."/>
            <person name="Ebert M.K."/>
            <person name="Huitt-Roehl C.R."/>
            <person name="Pal P."/>
            <person name="Suttle J.C."/>
            <person name="Spanner R.E."/>
            <person name="Neubauer J.D."/>
            <person name="Jurick W.M.II."/>
            <person name="Stott K.A."/>
            <person name="Secor G.A."/>
            <person name="Thomma B.P.H.J."/>
            <person name="Van de Peer Y."/>
            <person name="Townsend C.A."/>
            <person name="Bolton M.D."/>
        </authorList>
    </citation>
    <scope>NUCLEOTIDE SEQUENCE [LARGE SCALE GENOMIC DNA]</scope>
    <source>
        <strain evidence="3">CBS538.71</strain>
    </source>
</reference>
<evidence type="ECO:0000313" key="3">
    <source>
        <dbReference type="Proteomes" id="UP000237631"/>
    </source>
</evidence>
<comment type="caution">
    <text evidence="2">The sequence shown here is derived from an EMBL/GenBank/DDBJ whole genome shotgun (WGS) entry which is preliminary data.</text>
</comment>
<evidence type="ECO:0000256" key="1">
    <source>
        <dbReference type="SAM" id="MobiDB-lite"/>
    </source>
</evidence>
<dbReference type="EMBL" id="PNEN01001753">
    <property type="protein sequence ID" value="PPJ51457.1"/>
    <property type="molecule type" value="Genomic_DNA"/>
</dbReference>
<dbReference type="Proteomes" id="UP000237631">
    <property type="component" value="Unassembled WGS sequence"/>
</dbReference>
<keyword evidence="3" id="KW-1185">Reference proteome</keyword>
<proteinExistence type="predicted"/>
<dbReference type="OrthoDB" id="2562973at2759"/>
<dbReference type="STRING" id="357750.A0A2S6BVG8"/>
<dbReference type="AlphaFoldDB" id="A0A2S6BVG8"/>
<gene>
    <name evidence="2" type="ORF">CBER1_09156</name>
</gene>